<name>A0A2T9XX69_9FUNG</name>
<keyword evidence="2" id="KW-1185">Reference proteome</keyword>
<gene>
    <name evidence="1" type="ORF">BB561_007030</name>
</gene>
<organism evidence="1 2">
    <name type="scientific">Smittium simulii</name>
    <dbReference type="NCBI Taxonomy" id="133385"/>
    <lineage>
        <taxon>Eukaryota</taxon>
        <taxon>Fungi</taxon>
        <taxon>Fungi incertae sedis</taxon>
        <taxon>Zoopagomycota</taxon>
        <taxon>Kickxellomycotina</taxon>
        <taxon>Harpellomycetes</taxon>
        <taxon>Harpellales</taxon>
        <taxon>Legeriomycetaceae</taxon>
        <taxon>Smittium</taxon>
    </lineage>
</organism>
<dbReference type="OrthoDB" id="5592268at2759"/>
<dbReference type="EMBL" id="MBFR01001048">
    <property type="protein sequence ID" value="PVU84674.1"/>
    <property type="molecule type" value="Genomic_DNA"/>
</dbReference>
<evidence type="ECO:0008006" key="3">
    <source>
        <dbReference type="Google" id="ProtNLM"/>
    </source>
</evidence>
<evidence type="ECO:0000313" key="2">
    <source>
        <dbReference type="Proteomes" id="UP000245383"/>
    </source>
</evidence>
<dbReference type="InterPro" id="IPR036397">
    <property type="entry name" value="RNaseH_sf"/>
</dbReference>
<dbReference type="AlphaFoldDB" id="A0A2T9XX69"/>
<dbReference type="InterPro" id="IPR012337">
    <property type="entry name" value="RNaseH-like_sf"/>
</dbReference>
<protein>
    <recommendedName>
        <fullName evidence="3">Integrase catalytic domain-containing protein</fullName>
    </recommendedName>
</protein>
<dbReference type="Proteomes" id="UP000245383">
    <property type="component" value="Unassembled WGS sequence"/>
</dbReference>
<feature type="non-terminal residue" evidence="1">
    <location>
        <position position="1"/>
    </location>
</feature>
<dbReference type="SUPFAM" id="SSF53098">
    <property type="entry name" value="Ribonuclease H-like"/>
    <property type="match status" value="1"/>
</dbReference>
<proteinExistence type="predicted"/>
<dbReference type="STRING" id="133385.A0A2T9XX69"/>
<comment type="caution">
    <text evidence="1">The sequence shown here is derived from an EMBL/GenBank/DDBJ whole genome shotgun (WGS) entry which is preliminary data.</text>
</comment>
<reference evidence="1 2" key="1">
    <citation type="journal article" date="2018" name="MBio">
        <title>Comparative Genomics Reveals the Core Gene Toolbox for the Fungus-Insect Symbiosis.</title>
        <authorList>
            <person name="Wang Y."/>
            <person name="Stata M."/>
            <person name="Wang W."/>
            <person name="Stajich J.E."/>
            <person name="White M.M."/>
            <person name="Moncalvo J.M."/>
        </authorList>
    </citation>
    <scope>NUCLEOTIDE SEQUENCE [LARGE SCALE GENOMIC DNA]</scope>
    <source>
        <strain evidence="1 2">SWE-8-4</strain>
    </source>
</reference>
<dbReference type="Gene3D" id="3.30.420.10">
    <property type="entry name" value="Ribonuclease H-like superfamily/Ribonuclease H"/>
    <property type="match status" value="1"/>
</dbReference>
<feature type="non-terminal residue" evidence="1">
    <location>
        <position position="185"/>
    </location>
</feature>
<sequence length="185" mass="21718">NSTHLSNNECIQLNIYLGIEQKLVTAYRAKGNKHVGRVIQTLKQTLGKISITRPNEWDVLLWRALLAARTYNHRVIETSSAELDYGLLLVTPAVWVLQATNNLAPEEALRYRLKWIKQGAKSYSKKAYQRSIKNKYLDKTRYDKEVRNRELKVNEYVLRLNEHQKWKHENVSIWPYIVENVLENG</sequence>
<accession>A0A2T9XX69</accession>
<dbReference type="GO" id="GO:0003676">
    <property type="term" value="F:nucleic acid binding"/>
    <property type="evidence" value="ECO:0007669"/>
    <property type="project" value="InterPro"/>
</dbReference>
<evidence type="ECO:0000313" key="1">
    <source>
        <dbReference type="EMBL" id="PVU84674.1"/>
    </source>
</evidence>